<evidence type="ECO:0000313" key="1">
    <source>
        <dbReference type="EMBL" id="JAG37055.1"/>
    </source>
</evidence>
<dbReference type="EMBL" id="GDHC01014446">
    <property type="protein sequence ID" value="JAQ04183.1"/>
    <property type="molecule type" value="Transcribed_RNA"/>
</dbReference>
<organism evidence="1">
    <name type="scientific">Lygus hesperus</name>
    <name type="common">Western plant bug</name>
    <dbReference type="NCBI Taxonomy" id="30085"/>
    <lineage>
        <taxon>Eukaryota</taxon>
        <taxon>Metazoa</taxon>
        <taxon>Ecdysozoa</taxon>
        <taxon>Arthropoda</taxon>
        <taxon>Hexapoda</taxon>
        <taxon>Insecta</taxon>
        <taxon>Pterygota</taxon>
        <taxon>Neoptera</taxon>
        <taxon>Paraneoptera</taxon>
        <taxon>Hemiptera</taxon>
        <taxon>Heteroptera</taxon>
        <taxon>Panheteroptera</taxon>
        <taxon>Cimicomorpha</taxon>
        <taxon>Miridae</taxon>
        <taxon>Mirini</taxon>
        <taxon>Lygus</taxon>
    </lineage>
</organism>
<evidence type="ECO:0000313" key="5">
    <source>
        <dbReference type="EMBL" id="JAQ04183.1"/>
    </source>
</evidence>
<reference evidence="5" key="3">
    <citation type="journal article" date="2016" name="Gigascience">
        <title>De novo construction of an expanded transcriptome assembly for the western tarnished plant bug, Lygus hesperus.</title>
        <authorList>
            <person name="Tassone E.E."/>
            <person name="Geib S.M."/>
            <person name="Hall B."/>
            <person name="Fabrick J.A."/>
            <person name="Brent C.S."/>
            <person name="Hull J.J."/>
        </authorList>
    </citation>
    <scope>NUCLEOTIDE SEQUENCE</scope>
</reference>
<dbReference type="EMBL" id="GBHO01006547">
    <property type="protein sequence ID" value="JAG37057.1"/>
    <property type="molecule type" value="Transcribed_RNA"/>
</dbReference>
<dbReference type="EMBL" id="GBHO01006540">
    <property type="protein sequence ID" value="JAG37064.1"/>
    <property type="molecule type" value="Transcribed_RNA"/>
</dbReference>
<dbReference type="EMBL" id="GBHO01006549">
    <property type="protein sequence ID" value="JAG37055.1"/>
    <property type="molecule type" value="Transcribed_RNA"/>
</dbReference>
<dbReference type="EMBL" id="GBHO01006546">
    <property type="protein sequence ID" value="JAG37058.1"/>
    <property type="molecule type" value="Transcribed_RNA"/>
</dbReference>
<sequence length="115" mass="12712">MMGLRVELKYPIQKSVTTTTSGASHSQAAVITYHKKNGSQHKINVPIMMPNVLAALCSRFILIMFLSLVGVECKPTSFNAKALLDPPDEPSVSPLQSLLYFSSRHHNTTTTYFTN</sequence>
<name>A0A0A9Z5G7_LYGHE</name>
<dbReference type="AlphaFoldDB" id="A0A0A9Z5G7"/>
<evidence type="ECO:0000313" key="3">
    <source>
        <dbReference type="EMBL" id="JAG37058.1"/>
    </source>
</evidence>
<reference evidence="1" key="1">
    <citation type="journal article" date="2014" name="PLoS ONE">
        <title>Transcriptome-Based Identification of ABC Transporters in the Western Tarnished Plant Bug Lygus hesperus.</title>
        <authorList>
            <person name="Hull J.J."/>
            <person name="Chaney K."/>
            <person name="Geib S.M."/>
            <person name="Fabrick J.A."/>
            <person name="Brent C.S."/>
            <person name="Walsh D."/>
            <person name="Lavine L.C."/>
        </authorList>
    </citation>
    <scope>NUCLEOTIDE SEQUENCE</scope>
</reference>
<proteinExistence type="predicted"/>
<reference evidence="1" key="2">
    <citation type="submission" date="2014-07" db="EMBL/GenBank/DDBJ databases">
        <authorList>
            <person name="Hull J."/>
        </authorList>
    </citation>
    <scope>NUCLEOTIDE SEQUENCE</scope>
</reference>
<protein>
    <submittedName>
        <fullName evidence="1">Ferredoxin--NADP reductase</fullName>
    </submittedName>
</protein>
<evidence type="ECO:0000313" key="4">
    <source>
        <dbReference type="EMBL" id="JAG37064.1"/>
    </source>
</evidence>
<accession>A0A0A9Z5G7</accession>
<gene>
    <name evidence="3" type="ORF">CM83_68987</name>
    <name evidence="1" type="ORF">CM83_68989</name>
    <name evidence="2" type="ORF">CM83_68995</name>
    <name evidence="4" type="ORF">CM83_68998</name>
    <name evidence="5" type="ORF">g.52315</name>
</gene>
<evidence type="ECO:0000313" key="2">
    <source>
        <dbReference type="EMBL" id="JAG37057.1"/>
    </source>
</evidence>